<dbReference type="EMBL" id="JBHSZV010000033">
    <property type="protein sequence ID" value="MFC7062817.1"/>
    <property type="molecule type" value="Genomic_DNA"/>
</dbReference>
<proteinExistence type="predicted"/>
<reference evidence="2" key="1">
    <citation type="journal article" date="2019" name="Int. J. Syst. Evol. Microbiol.">
        <title>The Global Catalogue of Microorganisms (GCM) 10K type strain sequencing project: providing services to taxonomists for standard genome sequencing and annotation.</title>
        <authorList>
            <consortium name="The Broad Institute Genomics Platform"/>
            <consortium name="The Broad Institute Genome Sequencing Center for Infectious Disease"/>
            <person name="Wu L."/>
            <person name="Ma J."/>
        </authorList>
    </citation>
    <scope>NUCLEOTIDE SEQUENCE [LARGE SCALE GENOMIC DNA]</scope>
    <source>
        <strain evidence="2">CGMCC 4.1621</strain>
    </source>
</reference>
<evidence type="ECO:0000313" key="1">
    <source>
        <dbReference type="EMBL" id="MFC7062817.1"/>
    </source>
</evidence>
<name>A0ABW2EKL5_9BACI</name>
<sequence length="150" mass="16186">MSCGKHHDSSNCVCDILNEIVAAQNDVLSDCDTSCEQSIGDLLGDTGGSGRDTVPVILYCKGDCKPFKGYGARRDSIQDIKASFYFRVKDVEDDCCATIELLRDPADSCEDPSSPVEQKTKHLRATGICISVDLNCFCHVTCLPAITALS</sequence>
<gene>
    <name evidence="1" type="ORF">ACFQIC_13310</name>
</gene>
<dbReference type="RefSeq" id="WP_204710596.1">
    <property type="nucleotide sequence ID" value="NZ_JBHSZV010000033.1"/>
</dbReference>
<dbReference type="Pfam" id="PF10612">
    <property type="entry name" value="Spore-coat_CotZ"/>
    <property type="match status" value="1"/>
</dbReference>
<dbReference type="Proteomes" id="UP001596410">
    <property type="component" value="Unassembled WGS sequence"/>
</dbReference>
<comment type="caution">
    <text evidence="1">The sequence shown here is derived from an EMBL/GenBank/DDBJ whole genome shotgun (WGS) entry which is preliminary data.</text>
</comment>
<protein>
    <submittedName>
        <fullName evidence="1">CotY/CotZ family spore coat protein</fullName>
    </submittedName>
</protein>
<keyword evidence="1" id="KW-0946">Virion</keyword>
<accession>A0ABW2EKL5</accession>
<evidence type="ECO:0000313" key="2">
    <source>
        <dbReference type="Proteomes" id="UP001596410"/>
    </source>
</evidence>
<keyword evidence="2" id="KW-1185">Reference proteome</keyword>
<keyword evidence="1" id="KW-0167">Capsid protein</keyword>
<organism evidence="1 2">
    <name type="scientific">Halobacillus seohaensis</name>
    <dbReference type="NCBI Taxonomy" id="447421"/>
    <lineage>
        <taxon>Bacteria</taxon>
        <taxon>Bacillati</taxon>
        <taxon>Bacillota</taxon>
        <taxon>Bacilli</taxon>
        <taxon>Bacillales</taxon>
        <taxon>Bacillaceae</taxon>
        <taxon>Halobacillus</taxon>
    </lineage>
</organism>
<dbReference type="InterPro" id="IPR019593">
    <property type="entry name" value="Spore_coat_protein_Z/Y"/>
</dbReference>